<dbReference type="Proteomes" id="UP001314170">
    <property type="component" value="Unassembled WGS sequence"/>
</dbReference>
<gene>
    <name evidence="6" type="ORF">DCAF_LOCUS17814</name>
</gene>
<evidence type="ECO:0000256" key="3">
    <source>
        <dbReference type="ARBA" id="ARBA00023163"/>
    </source>
</evidence>
<evidence type="ECO:0000256" key="2">
    <source>
        <dbReference type="ARBA" id="ARBA00023015"/>
    </source>
</evidence>
<dbReference type="InterPro" id="IPR045279">
    <property type="entry name" value="ARR-like"/>
</dbReference>
<dbReference type="PANTHER" id="PTHR43874">
    <property type="entry name" value="TWO-COMPONENT RESPONSE REGULATOR"/>
    <property type="match status" value="1"/>
</dbReference>
<dbReference type="PANTHER" id="PTHR43874:SF85">
    <property type="entry name" value="TWO-COMPONENT RESPONSE REGULATOR ORR2"/>
    <property type="match status" value="1"/>
</dbReference>
<keyword evidence="3" id="KW-0804">Transcription</keyword>
<name>A0AAV1S4H8_9ROSI</name>
<keyword evidence="1" id="KW-0902">Two-component regulatory system</keyword>
<evidence type="ECO:0000256" key="1">
    <source>
        <dbReference type="ARBA" id="ARBA00023012"/>
    </source>
</evidence>
<dbReference type="EMBL" id="CAWUPB010001162">
    <property type="protein sequence ID" value="CAK7344487.1"/>
    <property type="molecule type" value="Genomic_DNA"/>
</dbReference>
<feature type="domain" description="Response regulatory" evidence="5">
    <location>
        <begin position="21"/>
        <end position="149"/>
    </location>
</feature>
<keyword evidence="2" id="KW-0805">Transcription regulation</keyword>
<dbReference type="PROSITE" id="PS50110">
    <property type="entry name" value="RESPONSE_REGULATORY"/>
    <property type="match status" value="1"/>
</dbReference>
<reference evidence="6 7" key="1">
    <citation type="submission" date="2024-01" db="EMBL/GenBank/DDBJ databases">
        <authorList>
            <person name="Waweru B."/>
        </authorList>
    </citation>
    <scope>NUCLEOTIDE SEQUENCE [LARGE SCALE GENOMIC DNA]</scope>
</reference>
<dbReference type="InterPro" id="IPR001789">
    <property type="entry name" value="Sig_transdc_resp-reg_receiver"/>
</dbReference>
<organism evidence="6 7">
    <name type="scientific">Dovyalis caffra</name>
    <dbReference type="NCBI Taxonomy" id="77055"/>
    <lineage>
        <taxon>Eukaryota</taxon>
        <taxon>Viridiplantae</taxon>
        <taxon>Streptophyta</taxon>
        <taxon>Embryophyta</taxon>
        <taxon>Tracheophyta</taxon>
        <taxon>Spermatophyta</taxon>
        <taxon>Magnoliopsida</taxon>
        <taxon>eudicotyledons</taxon>
        <taxon>Gunneridae</taxon>
        <taxon>Pentapetalae</taxon>
        <taxon>rosids</taxon>
        <taxon>fabids</taxon>
        <taxon>Malpighiales</taxon>
        <taxon>Salicaceae</taxon>
        <taxon>Flacourtieae</taxon>
        <taxon>Dovyalis</taxon>
    </lineage>
</organism>
<dbReference type="AlphaFoldDB" id="A0AAV1S4H8"/>
<keyword evidence="7" id="KW-1185">Reference proteome</keyword>
<dbReference type="GO" id="GO:0009736">
    <property type="term" value="P:cytokinin-activated signaling pathway"/>
    <property type="evidence" value="ECO:0007669"/>
    <property type="project" value="InterPro"/>
</dbReference>
<evidence type="ECO:0000256" key="4">
    <source>
        <dbReference type="PROSITE-ProRule" id="PRU00169"/>
    </source>
</evidence>
<protein>
    <recommendedName>
        <fullName evidence="5">Response regulatory domain-containing protein</fullName>
    </recommendedName>
</protein>
<dbReference type="InterPro" id="IPR011006">
    <property type="entry name" value="CheY-like_superfamily"/>
</dbReference>
<evidence type="ECO:0000313" key="6">
    <source>
        <dbReference type="EMBL" id="CAK7344487.1"/>
    </source>
</evidence>
<sequence length="186" mass="20609">MGEEEVEVAAGAFDSGANPIHVLVVDDSFVDRKIVEKLLKKISFKVTSVDSGKKAMEVLGFSEEKVDKTCINDQKIDLILTDYCMPEMNGYDLLMAVKEHNNMKSIPVVIMSSEYNPQRISRCLADGAEDFLSKPLQPEGLQKLKSYVRAIPPGPKTAAKRKVIPDFIPESNKVERRPFHSGVAVA</sequence>
<keyword evidence="4" id="KW-0597">Phosphoprotein</keyword>
<feature type="modified residue" description="4-aspartylphosphate" evidence="4">
    <location>
        <position position="82"/>
    </location>
</feature>
<accession>A0AAV1S4H8</accession>
<dbReference type="GO" id="GO:0000160">
    <property type="term" value="P:phosphorelay signal transduction system"/>
    <property type="evidence" value="ECO:0007669"/>
    <property type="project" value="UniProtKB-KW"/>
</dbReference>
<proteinExistence type="predicted"/>
<dbReference type="CDD" id="cd17581">
    <property type="entry name" value="REC_typeA_ARR"/>
    <property type="match status" value="1"/>
</dbReference>
<comment type="caution">
    <text evidence="6">The sequence shown here is derived from an EMBL/GenBank/DDBJ whole genome shotgun (WGS) entry which is preliminary data.</text>
</comment>
<dbReference type="Gene3D" id="3.40.50.2300">
    <property type="match status" value="1"/>
</dbReference>
<evidence type="ECO:0000313" key="7">
    <source>
        <dbReference type="Proteomes" id="UP001314170"/>
    </source>
</evidence>
<dbReference type="SUPFAM" id="SSF52172">
    <property type="entry name" value="CheY-like"/>
    <property type="match status" value="1"/>
</dbReference>
<dbReference type="SMART" id="SM00448">
    <property type="entry name" value="REC"/>
    <property type="match status" value="1"/>
</dbReference>
<dbReference type="Pfam" id="PF00072">
    <property type="entry name" value="Response_reg"/>
    <property type="match status" value="1"/>
</dbReference>
<evidence type="ECO:0000259" key="5">
    <source>
        <dbReference type="PROSITE" id="PS50110"/>
    </source>
</evidence>